<accession>A0AAD1THN4</accession>
<feature type="non-terminal residue" evidence="2">
    <location>
        <position position="50"/>
    </location>
</feature>
<organism evidence="2 3">
    <name type="scientific">Pelobates cultripes</name>
    <name type="common">Western spadefoot toad</name>
    <dbReference type="NCBI Taxonomy" id="61616"/>
    <lineage>
        <taxon>Eukaryota</taxon>
        <taxon>Metazoa</taxon>
        <taxon>Chordata</taxon>
        <taxon>Craniata</taxon>
        <taxon>Vertebrata</taxon>
        <taxon>Euteleostomi</taxon>
        <taxon>Amphibia</taxon>
        <taxon>Batrachia</taxon>
        <taxon>Anura</taxon>
        <taxon>Pelobatoidea</taxon>
        <taxon>Pelobatidae</taxon>
        <taxon>Pelobates</taxon>
    </lineage>
</organism>
<keyword evidence="3" id="KW-1185">Reference proteome</keyword>
<feature type="region of interest" description="Disordered" evidence="1">
    <location>
        <begin position="20"/>
        <end position="50"/>
    </location>
</feature>
<dbReference type="AlphaFoldDB" id="A0AAD1THN4"/>
<dbReference type="EMBL" id="OW240923">
    <property type="protein sequence ID" value="CAH2324727.1"/>
    <property type="molecule type" value="Genomic_DNA"/>
</dbReference>
<reference evidence="2" key="1">
    <citation type="submission" date="2022-03" db="EMBL/GenBank/DDBJ databases">
        <authorList>
            <person name="Alioto T."/>
            <person name="Alioto T."/>
            <person name="Gomez Garrido J."/>
        </authorList>
    </citation>
    <scope>NUCLEOTIDE SEQUENCE</scope>
</reference>
<evidence type="ECO:0000313" key="2">
    <source>
        <dbReference type="EMBL" id="CAH2324727.1"/>
    </source>
</evidence>
<protein>
    <submittedName>
        <fullName evidence="2">Uncharacterized protein</fullName>
    </submittedName>
</protein>
<feature type="non-terminal residue" evidence="2">
    <location>
        <position position="1"/>
    </location>
</feature>
<proteinExistence type="predicted"/>
<evidence type="ECO:0000313" key="3">
    <source>
        <dbReference type="Proteomes" id="UP001295444"/>
    </source>
</evidence>
<sequence>LARSMVSANMANYSEDCSDISDDFTSGTETHHPPAMPAPLPTHPRADTSP</sequence>
<gene>
    <name evidence="2" type="ORF">PECUL_23A025301</name>
</gene>
<name>A0AAD1THN4_PELCU</name>
<evidence type="ECO:0000256" key="1">
    <source>
        <dbReference type="SAM" id="MobiDB-lite"/>
    </source>
</evidence>
<dbReference type="Proteomes" id="UP001295444">
    <property type="component" value="Chromosome 12"/>
</dbReference>